<dbReference type="Proteomes" id="UP000053477">
    <property type="component" value="Unassembled WGS sequence"/>
</dbReference>
<name>A0A0H2SE02_9AGAM</name>
<feature type="non-terminal residue" evidence="3">
    <location>
        <position position="239"/>
    </location>
</feature>
<evidence type="ECO:0000256" key="1">
    <source>
        <dbReference type="ARBA" id="ARBA00022884"/>
    </source>
</evidence>
<dbReference type="GO" id="GO:0003723">
    <property type="term" value="F:RNA binding"/>
    <property type="evidence" value="ECO:0007669"/>
    <property type="project" value="UniProtKB-KW"/>
</dbReference>
<dbReference type="OrthoDB" id="431169at2759"/>
<accession>A0A0H2SE02</accession>
<protein>
    <recommendedName>
        <fullName evidence="5">RRM domain-containing protein</fullName>
    </recommendedName>
</protein>
<keyword evidence="1" id="KW-0694">RNA-binding</keyword>
<keyword evidence="4" id="KW-1185">Reference proteome</keyword>
<dbReference type="STRING" id="27342.A0A0H2SE02"/>
<dbReference type="InterPro" id="IPR012677">
    <property type="entry name" value="Nucleotide-bd_a/b_plait_sf"/>
</dbReference>
<dbReference type="SUPFAM" id="SSF54928">
    <property type="entry name" value="RNA-binding domain, RBD"/>
    <property type="match status" value="1"/>
</dbReference>
<gene>
    <name evidence="3" type="ORF">SCHPADRAFT_817501</name>
</gene>
<feature type="compositionally biased region" description="Polar residues" evidence="2">
    <location>
        <begin position="1"/>
        <end position="15"/>
    </location>
</feature>
<dbReference type="EMBL" id="KQ085884">
    <property type="protein sequence ID" value="KLO19918.1"/>
    <property type="molecule type" value="Genomic_DNA"/>
</dbReference>
<dbReference type="AlphaFoldDB" id="A0A0H2SE02"/>
<feature type="region of interest" description="Disordered" evidence="2">
    <location>
        <begin position="1"/>
        <end position="21"/>
    </location>
</feature>
<feature type="region of interest" description="Disordered" evidence="2">
    <location>
        <begin position="212"/>
        <end position="239"/>
    </location>
</feature>
<dbReference type="InterPro" id="IPR035979">
    <property type="entry name" value="RBD_domain_sf"/>
</dbReference>
<evidence type="ECO:0000256" key="2">
    <source>
        <dbReference type="SAM" id="MobiDB-lite"/>
    </source>
</evidence>
<reference evidence="3 4" key="1">
    <citation type="submission" date="2015-04" db="EMBL/GenBank/DDBJ databases">
        <title>Complete genome sequence of Schizopora paradoxa KUC8140, a cosmopolitan wood degrader in East Asia.</title>
        <authorList>
            <consortium name="DOE Joint Genome Institute"/>
            <person name="Min B."/>
            <person name="Park H."/>
            <person name="Jang Y."/>
            <person name="Kim J.-J."/>
            <person name="Kim K.H."/>
            <person name="Pangilinan J."/>
            <person name="Lipzen A."/>
            <person name="Riley R."/>
            <person name="Grigoriev I.V."/>
            <person name="Spatafora J.W."/>
            <person name="Choi I.-G."/>
        </authorList>
    </citation>
    <scope>NUCLEOTIDE SEQUENCE [LARGE SCALE GENOMIC DNA]</scope>
    <source>
        <strain evidence="3 4">KUC8140</strain>
    </source>
</reference>
<dbReference type="Gene3D" id="3.30.70.330">
    <property type="match status" value="1"/>
</dbReference>
<evidence type="ECO:0000313" key="4">
    <source>
        <dbReference type="Proteomes" id="UP000053477"/>
    </source>
</evidence>
<proteinExistence type="predicted"/>
<organism evidence="3 4">
    <name type="scientific">Schizopora paradoxa</name>
    <dbReference type="NCBI Taxonomy" id="27342"/>
    <lineage>
        <taxon>Eukaryota</taxon>
        <taxon>Fungi</taxon>
        <taxon>Dikarya</taxon>
        <taxon>Basidiomycota</taxon>
        <taxon>Agaricomycotina</taxon>
        <taxon>Agaricomycetes</taxon>
        <taxon>Hymenochaetales</taxon>
        <taxon>Schizoporaceae</taxon>
        <taxon>Schizopora</taxon>
    </lineage>
</organism>
<evidence type="ECO:0000313" key="3">
    <source>
        <dbReference type="EMBL" id="KLO19918.1"/>
    </source>
</evidence>
<evidence type="ECO:0008006" key="5">
    <source>
        <dbReference type="Google" id="ProtNLM"/>
    </source>
</evidence>
<dbReference type="PANTHER" id="PTHR10501">
    <property type="entry name" value="U1 SMALL NUCLEAR RIBONUCLEOPROTEIN A/U2 SMALL NUCLEAR RIBONUCLEOPROTEIN B"/>
    <property type="match status" value="1"/>
</dbReference>
<sequence>MNGLVQGQSAHSQTPFGPHVSSSGAGLGLGSVVSVTNNQEEISTIFVVGFPDDMQEREFQNMFTFSPGFEAATLKIPNKDLTAYGTSAPPPSASINGRSGVGFGLGYPYNGANDPYNLVTMNQGGVVVDGRDGTTSSWPSADPDLQASLGLGNPNAQNGPAAPRKQIIGFAKFRSRAEALAARDLLQGRRVDIEKGAVLKAEMAKKNLHTKRGVGPLTVPMGGSGNVSSNGGIVGSNGL</sequence>
<dbReference type="InParanoid" id="A0A0H2SE02"/>